<dbReference type="Pfam" id="PF00685">
    <property type="entry name" value="Sulfotransfer_1"/>
    <property type="match status" value="1"/>
</dbReference>
<comment type="catalytic activity">
    <reaction evidence="10">
        <text>alpha-D-glucosaminyl-[heparan sulfate](n) + 3'-phosphoadenylyl sulfate = 3-sulfo-alpha-D-glucosaminyl-[heparan sulfate](n) + adenosine 3',5'-bisphosphate + H(+)</text>
        <dbReference type="Rhea" id="RHEA:15461"/>
        <dbReference type="Rhea" id="RHEA-COMP:9830"/>
        <dbReference type="Rhea" id="RHEA-COMP:9831"/>
        <dbReference type="ChEBI" id="CHEBI:15378"/>
        <dbReference type="ChEBI" id="CHEBI:58339"/>
        <dbReference type="ChEBI" id="CHEBI:58343"/>
        <dbReference type="ChEBI" id="CHEBI:58388"/>
        <dbReference type="ChEBI" id="CHEBI:70975"/>
        <dbReference type="EC" id="2.8.2.23"/>
    </reaction>
</comment>
<dbReference type="InterPro" id="IPR037359">
    <property type="entry name" value="NST/OST"/>
</dbReference>
<dbReference type="Proteomes" id="UP000749559">
    <property type="component" value="Unassembled WGS sequence"/>
</dbReference>
<sequence>MTSYSAAILNKHHHSNMNDDQEPLVSSPRYTMKVSIDPGNLNVVHKGCIFSHCNRKRLIFCIGLLLTVLTLTWTQVIDLSLVVDTVCPDSLFYPKMLTDSEGRQHPEGTEHRLPKAIIIGVRKCGTRALLDFVNIHPNVVAASHEVHYFDNATNYAKGRDWYLNRMPYSYPEEITIEKSPAYFITDKVPERIYNFNSSVKLLVIFRNPVTRTISDYTQIYQKRLKQNLTTERFEHLVMDPITLEVNTKYMAVQISIYQKYLENYFRVFNRNQIHIVDGDKLISNPAMEIAKVEKFLGLERFVTPDTFYFNKTRGFHCIKKDGVERCLAEGKGRKHPNIDPFVLHKLKKFFQPHNKKLFQMIGQTFDWD</sequence>
<evidence type="ECO:0000256" key="3">
    <source>
        <dbReference type="ARBA" id="ARBA00022692"/>
    </source>
</evidence>
<keyword evidence="16" id="KW-1185">Reference proteome</keyword>
<evidence type="ECO:0000313" key="15">
    <source>
        <dbReference type="EMBL" id="CAH1772801.1"/>
    </source>
</evidence>
<evidence type="ECO:0000256" key="11">
    <source>
        <dbReference type="ARBA" id="ARBA00066719"/>
    </source>
</evidence>
<dbReference type="FunFam" id="3.40.50.300:FF:000603">
    <property type="entry name" value="Sulfotransferase"/>
    <property type="match status" value="1"/>
</dbReference>
<accession>A0A8J1UU02</accession>
<keyword evidence="3" id="KW-0812">Transmembrane</keyword>
<dbReference type="GO" id="GO:0008467">
    <property type="term" value="F:[heparan sulfate]-glucosamine 3-sulfotransferase activity"/>
    <property type="evidence" value="ECO:0007669"/>
    <property type="project" value="UniProtKB-EC"/>
</dbReference>
<evidence type="ECO:0000259" key="14">
    <source>
        <dbReference type="Pfam" id="PF00685"/>
    </source>
</evidence>
<dbReference type="Gene3D" id="3.40.50.300">
    <property type="entry name" value="P-loop containing nucleotide triphosphate hydrolases"/>
    <property type="match status" value="1"/>
</dbReference>
<reference evidence="15" key="1">
    <citation type="submission" date="2022-03" db="EMBL/GenBank/DDBJ databases">
        <authorList>
            <person name="Martin C."/>
        </authorList>
    </citation>
    <scope>NUCLEOTIDE SEQUENCE</scope>
</reference>
<dbReference type="PANTHER" id="PTHR10605">
    <property type="entry name" value="HEPARAN SULFATE SULFOTRANSFERASE"/>
    <property type="match status" value="1"/>
</dbReference>
<evidence type="ECO:0000256" key="1">
    <source>
        <dbReference type="ARBA" id="ARBA00004323"/>
    </source>
</evidence>
<dbReference type="InterPro" id="IPR000863">
    <property type="entry name" value="Sulfotransferase_dom"/>
</dbReference>
<evidence type="ECO:0000256" key="10">
    <source>
        <dbReference type="ARBA" id="ARBA00052516"/>
    </source>
</evidence>
<gene>
    <name evidence="15" type="ORF">OFUS_LOCUS506</name>
</gene>
<keyword evidence="7" id="KW-0472">Membrane</keyword>
<evidence type="ECO:0000256" key="9">
    <source>
        <dbReference type="ARBA" id="ARBA00023180"/>
    </source>
</evidence>
<dbReference type="EMBL" id="CAIIXF020000001">
    <property type="protein sequence ID" value="CAH1772801.1"/>
    <property type="molecule type" value="Genomic_DNA"/>
</dbReference>
<organism evidence="15 16">
    <name type="scientific">Owenia fusiformis</name>
    <name type="common">Polychaete worm</name>
    <dbReference type="NCBI Taxonomy" id="6347"/>
    <lineage>
        <taxon>Eukaryota</taxon>
        <taxon>Metazoa</taxon>
        <taxon>Spiralia</taxon>
        <taxon>Lophotrochozoa</taxon>
        <taxon>Annelida</taxon>
        <taxon>Polychaeta</taxon>
        <taxon>Sedentaria</taxon>
        <taxon>Canalipalpata</taxon>
        <taxon>Sabellida</taxon>
        <taxon>Oweniida</taxon>
        <taxon>Oweniidae</taxon>
        <taxon>Owenia</taxon>
    </lineage>
</organism>
<dbReference type="OrthoDB" id="16988at2759"/>
<protein>
    <recommendedName>
        <fullName evidence="12">Heparan sulfate glucosamine 3-O-sulfotransferase 5</fullName>
        <ecNumber evidence="11">2.8.2.23</ecNumber>
    </recommendedName>
    <alternativeName>
        <fullName evidence="13">Heparan sulfate D-glucosaminyl 3-O-sulfotransferase 5</fullName>
    </alternativeName>
</protein>
<comment type="caution">
    <text evidence="15">The sequence shown here is derived from an EMBL/GenBank/DDBJ whole genome shotgun (WGS) entry which is preliminary data.</text>
</comment>
<dbReference type="EC" id="2.8.2.23" evidence="11"/>
<evidence type="ECO:0000256" key="4">
    <source>
        <dbReference type="ARBA" id="ARBA00022968"/>
    </source>
</evidence>
<keyword evidence="8" id="KW-1015">Disulfide bond</keyword>
<evidence type="ECO:0000256" key="2">
    <source>
        <dbReference type="ARBA" id="ARBA00022679"/>
    </source>
</evidence>
<dbReference type="GO" id="GO:0000139">
    <property type="term" value="C:Golgi membrane"/>
    <property type="evidence" value="ECO:0007669"/>
    <property type="project" value="UniProtKB-SubCell"/>
</dbReference>
<evidence type="ECO:0000256" key="12">
    <source>
        <dbReference type="ARBA" id="ARBA00071906"/>
    </source>
</evidence>
<dbReference type="AlphaFoldDB" id="A0A8J1UU02"/>
<dbReference type="PANTHER" id="PTHR10605:SF65">
    <property type="entry name" value="GH20068P"/>
    <property type="match status" value="1"/>
</dbReference>
<dbReference type="SUPFAM" id="SSF52540">
    <property type="entry name" value="P-loop containing nucleoside triphosphate hydrolases"/>
    <property type="match status" value="1"/>
</dbReference>
<comment type="subcellular location">
    <subcellularLocation>
        <location evidence="1">Golgi apparatus membrane</location>
        <topology evidence="1">Single-pass type II membrane protein</topology>
    </subcellularLocation>
</comment>
<evidence type="ECO:0000256" key="6">
    <source>
        <dbReference type="ARBA" id="ARBA00023034"/>
    </source>
</evidence>
<keyword evidence="6" id="KW-0333">Golgi apparatus</keyword>
<proteinExistence type="predicted"/>
<keyword evidence="9" id="KW-0325">Glycoprotein</keyword>
<evidence type="ECO:0000256" key="5">
    <source>
        <dbReference type="ARBA" id="ARBA00022989"/>
    </source>
</evidence>
<evidence type="ECO:0000256" key="7">
    <source>
        <dbReference type="ARBA" id="ARBA00023136"/>
    </source>
</evidence>
<name>A0A8J1UU02_OWEFU</name>
<feature type="domain" description="Sulfotransferase" evidence="14">
    <location>
        <begin position="114"/>
        <end position="355"/>
    </location>
</feature>
<keyword evidence="5" id="KW-1133">Transmembrane helix</keyword>
<evidence type="ECO:0000256" key="13">
    <source>
        <dbReference type="ARBA" id="ARBA00077477"/>
    </source>
</evidence>
<evidence type="ECO:0000313" key="16">
    <source>
        <dbReference type="Proteomes" id="UP000749559"/>
    </source>
</evidence>
<keyword evidence="4" id="KW-0735">Signal-anchor</keyword>
<evidence type="ECO:0000256" key="8">
    <source>
        <dbReference type="ARBA" id="ARBA00023157"/>
    </source>
</evidence>
<keyword evidence="2" id="KW-0808">Transferase</keyword>
<dbReference type="InterPro" id="IPR027417">
    <property type="entry name" value="P-loop_NTPase"/>
</dbReference>